<protein>
    <recommendedName>
        <fullName evidence="4">Secreted protein</fullName>
    </recommendedName>
</protein>
<comment type="caution">
    <text evidence="2">The sequence shown here is derived from an EMBL/GenBank/DDBJ whole genome shotgun (WGS) entry which is preliminary data.</text>
</comment>
<keyword evidence="3" id="KW-1185">Reference proteome</keyword>
<evidence type="ECO:0000313" key="2">
    <source>
        <dbReference type="EMBL" id="MDI6105411.1"/>
    </source>
</evidence>
<sequence>MRAVATAVAGVLTGLALVVPGSTAAAATAEAPIRMVATASQVEPGEVGWNSWTQENGNFSARCRKSESYFTAKYNGAYKLYVRLHAGRADDFSEYEEIRANSIYYSNALHSGRTGYGDYIRIPSQSSIATDATGVMGIKVYDADSGEYLWSHIWNFNLHCGYDYTVVISDF</sequence>
<dbReference type="RefSeq" id="WP_282766878.1">
    <property type="nucleotide sequence ID" value="NZ_JASCTH010000045.1"/>
</dbReference>
<keyword evidence="1" id="KW-0732">Signal</keyword>
<dbReference type="EMBL" id="JASCTH010000045">
    <property type="protein sequence ID" value="MDI6105411.1"/>
    <property type="molecule type" value="Genomic_DNA"/>
</dbReference>
<proteinExistence type="predicted"/>
<accession>A0ABT6X0N2</accession>
<dbReference type="Proteomes" id="UP001241758">
    <property type="component" value="Unassembled WGS sequence"/>
</dbReference>
<organism evidence="2 3">
    <name type="scientific">Actinoplanes sandaracinus</name>
    <dbReference type="NCBI Taxonomy" id="3045177"/>
    <lineage>
        <taxon>Bacteria</taxon>
        <taxon>Bacillati</taxon>
        <taxon>Actinomycetota</taxon>
        <taxon>Actinomycetes</taxon>
        <taxon>Micromonosporales</taxon>
        <taxon>Micromonosporaceae</taxon>
        <taxon>Actinoplanes</taxon>
    </lineage>
</organism>
<evidence type="ECO:0000256" key="1">
    <source>
        <dbReference type="SAM" id="SignalP"/>
    </source>
</evidence>
<evidence type="ECO:0000313" key="3">
    <source>
        <dbReference type="Proteomes" id="UP001241758"/>
    </source>
</evidence>
<feature type="chain" id="PRO_5046941698" description="Secreted protein" evidence="1">
    <location>
        <begin position="25"/>
        <end position="171"/>
    </location>
</feature>
<evidence type="ECO:0008006" key="4">
    <source>
        <dbReference type="Google" id="ProtNLM"/>
    </source>
</evidence>
<feature type="signal peptide" evidence="1">
    <location>
        <begin position="1"/>
        <end position="24"/>
    </location>
</feature>
<name>A0ABT6X0N2_9ACTN</name>
<gene>
    <name evidence="2" type="ORF">QLQ12_43200</name>
</gene>
<reference evidence="2 3" key="1">
    <citation type="submission" date="2023-05" db="EMBL/GenBank/DDBJ databases">
        <title>Actinoplanes sp. NEAU-A12 genome sequencing.</title>
        <authorList>
            <person name="Wang Z.-S."/>
        </authorList>
    </citation>
    <scope>NUCLEOTIDE SEQUENCE [LARGE SCALE GENOMIC DNA]</scope>
    <source>
        <strain evidence="2 3">NEAU-A12</strain>
    </source>
</reference>